<evidence type="ECO:0000313" key="7">
    <source>
        <dbReference type="EMBL" id="KAG8226831.1"/>
    </source>
</evidence>
<feature type="binding site" evidence="5">
    <location>
        <position position="245"/>
    </location>
    <ligand>
        <name>Fe cation</name>
        <dbReference type="ChEBI" id="CHEBI:24875"/>
        <note>catalytic</note>
    </ligand>
</feature>
<keyword evidence="2 5" id="KW-0479">Metal-binding</keyword>
<dbReference type="GO" id="GO:0046872">
    <property type="term" value="F:metal ion binding"/>
    <property type="evidence" value="ECO:0007669"/>
    <property type="project" value="UniProtKB-KW"/>
</dbReference>
<dbReference type="AlphaFoldDB" id="A0A8K0K1X9"/>
<accession>A0A8K0K1X9</accession>
<dbReference type="GO" id="GO:0016121">
    <property type="term" value="P:carotene catabolic process"/>
    <property type="evidence" value="ECO:0007669"/>
    <property type="project" value="TreeGrafter"/>
</dbReference>
<evidence type="ECO:0000256" key="6">
    <source>
        <dbReference type="SAM" id="MobiDB-lite"/>
    </source>
</evidence>
<dbReference type="GO" id="GO:0010436">
    <property type="term" value="F:carotenoid dioxygenase activity"/>
    <property type="evidence" value="ECO:0007669"/>
    <property type="project" value="TreeGrafter"/>
</dbReference>
<dbReference type="PANTHER" id="PTHR10543:SF24">
    <property type="entry name" value="CAROTENOID ISOMEROOXYGENASE"/>
    <property type="match status" value="1"/>
</dbReference>
<keyword evidence="4 5" id="KW-0408">Iron</keyword>
<feature type="binding site" evidence="5">
    <location>
        <position position="98"/>
    </location>
    <ligand>
        <name>Fe cation</name>
        <dbReference type="ChEBI" id="CHEBI:24875"/>
        <note>catalytic</note>
    </ligand>
</feature>
<organism evidence="7 8">
    <name type="scientific">Ladona fulva</name>
    <name type="common">Scarce chaser dragonfly</name>
    <name type="synonym">Libellula fulva</name>
    <dbReference type="NCBI Taxonomy" id="123851"/>
    <lineage>
        <taxon>Eukaryota</taxon>
        <taxon>Metazoa</taxon>
        <taxon>Ecdysozoa</taxon>
        <taxon>Arthropoda</taxon>
        <taxon>Hexapoda</taxon>
        <taxon>Insecta</taxon>
        <taxon>Pterygota</taxon>
        <taxon>Palaeoptera</taxon>
        <taxon>Odonata</taxon>
        <taxon>Epiprocta</taxon>
        <taxon>Anisoptera</taxon>
        <taxon>Libelluloidea</taxon>
        <taxon>Libellulidae</taxon>
        <taxon>Ladona</taxon>
    </lineage>
</organism>
<evidence type="ECO:0000313" key="8">
    <source>
        <dbReference type="Proteomes" id="UP000792457"/>
    </source>
</evidence>
<dbReference type="EMBL" id="KZ308299">
    <property type="protein sequence ID" value="KAG8226831.1"/>
    <property type="molecule type" value="Genomic_DNA"/>
</dbReference>
<gene>
    <name evidence="7" type="ORF">J437_LFUL007093</name>
</gene>
<dbReference type="GO" id="GO:0042574">
    <property type="term" value="P:retinal metabolic process"/>
    <property type="evidence" value="ECO:0007669"/>
    <property type="project" value="TreeGrafter"/>
</dbReference>
<evidence type="ECO:0000256" key="3">
    <source>
        <dbReference type="ARBA" id="ARBA00023002"/>
    </source>
</evidence>
<keyword evidence="3" id="KW-0560">Oxidoreductase</keyword>
<feature type="binding site" evidence="5">
    <location>
        <position position="175"/>
    </location>
    <ligand>
        <name>Fe cation</name>
        <dbReference type="ChEBI" id="CHEBI:24875"/>
        <note>catalytic</note>
    </ligand>
</feature>
<dbReference type="InterPro" id="IPR004294">
    <property type="entry name" value="Carotenoid_Oase"/>
</dbReference>
<protein>
    <submittedName>
        <fullName evidence="7">Uncharacterized protein</fullName>
    </submittedName>
</protein>
<proteinExistence type="inferred from homology"/>
<keyword evidence="8" id="KW-1185">Reference proteome</keyword>
<feature type="region of interest" description="Disordered" evidence="6">
    <location>
        <begin position="132"/>
        <end position="157"/>
    </location>
</feature>
<comment type="cofactor">
    <cofactor evidence="5">
        <name>Fe(2+)</name>
        <dbReference type="ChEBI" id="CHEBI:29033"/>
    </cofactor>
    <text evidence="5">Binds 1 Fe(2+) ion per subunit.</text>
</comment>
<dbReference type="Proteomes" id="UP000792457">
    <property type="component" value="Unassembled WGS sequence"/>
</dbReference>
<dbReference type="Pfam" id="PF03055">
    <property type="entry name" value="RPE65"/>
    <property type="match status" value="1"/>
</dbReference>
<evidence type="ECO:0000256" key="1">
    <source>
        <dbReference type="ARBA" id="ARBA00006787"/>
    </source>
</evidence>
<comment type="caution">
    <text evidence="7">The sequence shown here is derived from an EMBL/GenBank/DDBJ whole genome shotgun (WGS) entry which is preliminary data.</text>
</comment>
<comment type="similarity">
    <text evidence="1">Belongs to the carotenoid oxygenase family.</text>
</comment>
<evidence type="ECO:0000256" key="5">
    <source>
        <dbReference type="PIRSR" id="PIRSR604294-1"/>
    </source>
</evidence>
<reference evidence="7" key="1">
    <citation type="submission" date="2013-04" db="EMBL/GenBank/DDBJ databases">
        <authorList>
            <person name="Qu J."/>
            <person name="Murali S.C."/>
            <person name="Bandaranaike D."/>
            <person name="Bellair M."/>
            <person name="Blankenburg K."/>
            <person name="Chao H."/>
            <person name="Dinh H."/>
            <person name="Doddapaneni H."/>
            <person name="Downs B."/>
            <person name="Dugan-Rocha S."/>
            <person name="Elkadiri S."/>
            <person name="Gnanaolivu R.D."/>
            <person name="Hernandez B."/>
            <person name="Javaid M."/>
            <person name="Jayaseelan J.C."/>
            <person name="Lee S."/>
            <person name="Li M."/>
            <person name="Ming W."/>
            <person name="Munidasa M."/>
            <person name="Muniz J."/>
            <person name="Nguyen L."/>
            <person name="Ongeri F."/>
            <person name="Osuji N."/>
            <person name="Pu L.-L."/>
            <person name="Puazo M."/>
            <person name="Qu C."/>
            <person name="Quiroz J."/>
            <person name="Raj R."/>
            <person name="Weissenberger G."/>
            <person name="Xin Y."/>
            <person name="Zou X."/>
            <person name="Han Y."/>
            <person name="Richards S."/>
            <person name="Worley K."/>
            <person name="Muzny D."/>
            <person name="Gibbs R."/>
        </authorList>
    </citation>
    <scope>NUCLEOTIDE SEQUENCE</scope>
    <source>
        <strain evidence="7">Sampled in the wild</strain>
    </source>
</reference>
<evidence type="ECO:0000256" key="4">
    <source>
        <dbReference type="ARBA" id="ARBA00023004"/>
    </source>
</evidence>
<dbReference type="GO" id="GO:0003834">
    <property type="term" value="F:beta-carotene 15,15'-dioxygenase activity"/>
    <property type="evidence" value="ECO:0007669"/>
    <property type="project" value="TreeGrafter"/>
</dbReference>
<dbReference type="PANTHER" id="PTHR10543">
    <property type="entry name" value="BETA-CAROTENE DIOXYGENASE"/>
    <property type="match status" value="1"/>
</dbReference>
<sequence>MQSKTFLKNMAAKRIVVTEFGTKAVPDPCQSIFSRVAALFNPGECQSDNAMISIYPFGDEFYAFTEMPVIHRIDPKTLETIGRVNLGSKIGVVSHTSHPHVMEDGTVYNIGMTVGATGPKYTVFKFPPPKNWKPKSMERETEENMNEDEKSDPFGSAEQIGGVGVRWPLHPGYMHSFGVTDNFFVIVEQPLSISVAESVRTTLLNEAMAASFRWYQDKPTLLHLVDRKTGKLHSTYTADSFFYLHVINSYEVNIEEAKQNKEQSAHVVIDICCYADPSMLDCMYVEAMKGAQQNVDYASLFHGRPMRFKLPLKTETDADGNESYVSMQKNDTPIHVSSEILCDLGCETPRINYEKNLGKKYRYFYAISSDVDVENPGIMIKVDLETRSRKVWGEMNVYPSEPIFIPSPTSKSEDDGVVLSALVWGREESNKAGLLILDAKTWTELGRVEFQLPGPAPKCLHGWFAPGIV</sequence>
<feature type="binding site" evidence="5">
    <location>
        <position position="461"/>
    </location>
    <ligand>
        <name>Fe cation</name>
        <dbReference type="ChEBI" id="CHEBI:24875"/>
        <note>catalytic</note>
    </ligand>
</feature>
<name>A0A8K0K1X9_LADFU</name>
<dbReference type="OrthoDB" id="1069523at2759"/>
<reference evidence="7" key="2">
    <citation type="submission" date="2017-10" db="EMBL/GenBank/DDBJ databases">
        <title>Ladona fulva Genome sequencing and assembly.</title>
        <authorList>
            <person name="Murali S."/>
            <person name="Richards S."/>
            <person name="Bandaranaike D."/>
            <person name="Bellair M."/>
            <person name="Blankenburg K."/>
            <person name="Chao H."/>
            <person name="Dinh H."/>
            <person name="Doddapaneni H."/>
            <person name="Dugan-Rocha S."/>
            <person name="Elkadiri S."/>
            <person name="Gnanaolivu R."/>
            <person name="Hernandez B."/>
            <person name="Skinner E."/>
            <person name="Javaid M."/>
            <person name="Lee S."/>
            <person name="Li M."/>
            <person name="Ming W."/>
            <person name="Munidasa M."/>
            <person name="Muniz J."/>
            <person name="Nguyen L."/>
            <person name="Hughes D."/>
            <person name="Osuji N."/>
            <person name="Pu L.-L."/>
            <person name="Puazo M."/>
            <person name="Qu C."/>
            <person name="Quiroz J."/>
            <person name="Raj R."/>
            <person name="Weissenberger G."/>
            <person name="Xin Y."/>
            <person name="Zou X."/>
            <person name="Han Y."/>
            <person name="Worley K."/>
            <person name="Muzny D."/>
            <person name="Gibbs R."/>
        </authorList>
    </citation>
    <scope>NUCLEOTIDE SEQUENCE</scope>
    <source>
        <strain evidence="7">Sampled in the wild</strain>
    </source>
</reference>
<evidence type="ECO:0000256" key="2">
    <source>
        <dbReference type="ARBA" id="ARBA00022723"/>
    </source>
</evidence>